<comment type="caution">
    <text evidence="9">The sequence shown here is derived from an EMBL/GenBank/DDBJ whole genome shotgun (WGS) entry which is preliminary data.</text>
</comment>
<keyword evidence="2" id="KW-0109">Calcium transport</keyword>
<dbReference type="PANTHER" id="PTHR46988">
    <property type="entry name" value="TWO PORE CALCIUM CHANNEL PROTEIN 1"/>
    <property type="match status" value="1"/>
</dbReference>
<keyword evidence="8" id="KW-1133">Transmembrane helix</keyword>
<keyword evidence="7" id="KW-0407">Ion channel</keyword>
<keyword evidence="8" id="KW-0812">Transmembrane</keyword>
<evidence type="ECO:0000256" key="8">
    <source>
        <dbReference type="SAM" id="Phobius"/>
    </source>
</evidence>
<sequence>MEDPLIGRESRGGGTDRIVRRSEAITHGTLFQKAAGLVDLAEDGIGLPEQILDQSSFAKYYFIFTRLDLIWSLNYFALILINFFEQPLWCEKQHTPS</sequence>
<dbReference type="AlphaFoldDB" id="A0A6D2HRL0"/>
<accession>A0A6D2HRL0</accession>
<keyword evidence="10" id="KW-1185">Reference proteome</keyword>
<dbReference type="PANTHER" id="PTHR46988:SF2">
    <property type="entry name" value="TWO PORE CALCIUM CHANNEL PROTEIN 1"/>
    <property type="match status" value="1"/>
</dbReference>
<protein>
    <submittedName>
        <fullName evidence="9">Uncharacterized protein</fullName>
    </submittedName>
</protein>
<name>A0A6D2HRL0_9BRAS</name>
<dbReference type="OrthoDB" id="416585at2759"/>
<evidence type="ECO:0000313" key="9">
    <source>
        <dbReference type="EMBL" id="CAA7018483.1"/>
    </source>
</evidence>
<evidence type="ECO:0000256" key="6">
    <source>
        <dbReference type="ARBA" id="ARBA00023065"/>
    </source>
</evidence>
<keyword evidence="6" id="KW-0406">Ion transport</keyword>
<evidence type="ECO:0000256" key="4">
    <source>
        <dbReference type="ARBA" id="ARBA00022737"/>
    </source>
</evidence>
<feature type="transmembrane region" description="Helical" evidence="8">
    <location>
        <begin position="60"/>
        <end position="84"/>
    </location>
</feature>
<keyword evidence="4" id="KW-0677">Repeat</keyword>
<dbReference type="GO" id="GO:0005245">
    <property type="term" value="F:voltage-gated calcium channel activity"/>
    <property type="evidence" value="ECO:0007669"/>
    <property type="project" value="InterPro"/>
</dbReference>
<dbReference type="GO" id="GO:0000325">
    <property type="term" value="C:plant-type vacuole"/>
    <property type="evidence" value="ECO:0007669"/>
    <property type="project" value="TreeGrafter"/>
</dbReference>
<evidence type="ECO:0000256" key="5">
    <source>
        <dbReference type="ARBA" id="ARBA00022837"/>
    </source>
</evidence>
<organism evidence="9 10">
    <name type="scientific">Microthlaspi erraticum</name>
    <dbReference type="NCBI Taxonomy" id="1685480"/>
    <lineage>
        <taxon>Eukaryota</taxon>
        <taxon>Viridiplantae</taxon>
        <taxon>Streptophyta</taxon>
        <taxon>Embryophyta</taxon>
        <taxon>Tracheophyta</taxon>
        <taxon>Spermatophyta</taxon>
        <taxon>Magnoliopsida</taxon>
        <taxon>eudicotyledons</taxon>
        <taxon>Gunneridae</taxon>
        <taxon>Pentapetalae</taxon>
        <taxon>rosids</taxon>
        <taxon>malvids</taxon>
        <taxon>Brassicales</taxon>
        <taxon>Brassicaceae</taxon>
        <taxon>Coluteocarpeae</taxon>
        <taxon>Microthlaspi</taxon>
    </lineage>
</organism>
<evidence type="ECO:0000256" key="3">
    <source>
        <dbReference type="ARBA" id="ARBA00022673"/>
    </source>
</evidence>
<evidence type="ECO:0000256" key="1">
    <source>
        <dbReference type="ARBA" id="ARBA00022448"/>
    </source>
</evidence>
<evidence type="ECO:0000256" key="7">
    <source>
        <dbReference type="ARBA" id="ARBA00023303"/>
    </source>
</evidence>
<keyword evidence="8" id="KW-0472">Membrane</keyword>
<gene>
    <name evidence="9" type="ORF">MERR_LOCUS5718</name>
</gene>
<dbReference type="GO" id="GO:0005774">
    <property type="term" value="C:vacuolar membrane"/>
    <property type="evidence" value="ECO:0007669"/>
    <property type="project" value="TreeGrafter"/>
</dbReference>
<keyword evidence="5" id="KW-0106">Calcium</keyword>
<proteinExistence type="predicted"/>
<dbReference type="Proteomes" id="UP000467841">
    <property type="component" value="Unassembled WGS sequence"/>
</dbReference>
<dbReference type="EMBL" id="CACVBM020000388">
    <property type="protein sequence ID" value="CAA7018483.1"/>
    <property type="molecule type" value="Genomic_DNA"/>
</dbReference>
<reference evidence="9" key="1">
    <citation type="submission" date="2020-01" db="EMBL/GenBank/DDBJ databases">
        <authorList>
            <person name="Mishra B."/>
        </authorList>
    </citation>
    <scope>NUCLEOTIDE SEQUENCE [LARGE SCALE GENOMIC DNA]</scope>
</reference>
<evidence type="ECO:0000313" key="10">
    <source>
        <dbReference type="Proteomes" id="UP000467841"/>
    </source>
</evidence>
<keyword evidence="3" id="KW-0107">Calcium channel</keyword>
<dbReference type="InterPro" id="IPR044581">
    <property type="entry name" value="TPC1_plant"/>
</dbReference>
<keyword evidence="1" id="KW-0813">Transport</keyword>
<evidence type="ECO:0000256" key="2">
    <source>
        <dbReference type="ARBA" id="ARBA00022568"/>
    </source>
</evidence>